<reference evidence="1" key="1">
    <citation type="submission" date="2021-02" db="EMBL/GenBank/DDBJ databases">
        <authorList>
            <person name="Nowell W R."/>
        </authorList>
    </citation>
    <scope>NUCLEOTIDE SEQUENCE</scope>
</reference>
<dbReference type="AlphaFoldDB" id="A0A816LWM4"/>
<dbReference type="PANTHER" id="PTHR33053">
    <property type="entry name" value="PROTEIN, PUTATIVE-RELATED"/>
    <property type="match status" value="1"/>
</dbReference>
<dbReference type="EMBL" id="CAJNRG010000070">
    <property type="protein sequence ID" value="CAF1963814.1"/>
    <property type="molecule type" value="Genomic_DNA"/>
</dbReference>
<dbReference type="Proteomes" id="UP000663887">
    <property type="component" value="Unassembled WGS sequence"/>
</dbReference>
<organism evidence="1 2">
    <name type="scientific">Rotaria magnacalcarata</name>
    <dbReference type="NCBI Taxonomy" id="392030"/>
    <lineage>
        <taxon>Eukaryota</taxon>
        <taxon>Metazoa</taxon>
        <taxon>Spiralia</taxon>
        <taxon>Gnathifera</taxon>
        <taxon>Rotifera</taxon>
        <taxon>Eurotatoria</taxon>
        <taxon>Bdelloidea</taxon>
        <taxon>Philodinida</taxon>
        <taxon>Philodinidae</taxon>
        <taxon>Rotaria</taxon>
    </lineage>
</organism>
<dbReference type="InterPro" id="IPR009667">
    <property type="entry name" value="DUF1258"/>
</dbReference>
<dbReference type="PANTHER" id="PTHR33053:SF24">
    <property type="entry name" value="TRANSPOSASE DOMAIN-CONTAINING PROTEIN"/>
    <property type="match status" value="1"/>
</dbReference>
<accession>A0A816LWM4</accession>
<name>A0A816LWM4_9BILA</name>
<comment type="caution">
    <text evidence="1">The sequence shown here is derived from an EMBL/GenBank/DDBJ whole genome shotgun (WGS) entry which is preliminary data.</text>
</comment>
<protein>
    <submittedName>
        <fullName evidence="1">Uncharacterized protein</fullName>
    </submittedName>
</protein>
<evidence type="ECO:0000313" key="2">
    <source>
        <dbReference type="Proteomes" id="UP000663887"/>
    </source>
</evidence>
<sequence length="845" mass="98708">MDHWIASGIEEDVHLGVEKRQTSNNKRNDRRKQASYMSMGDCMNLSTYCNRLDGIFHEVCDNESTVSNSCTSQHVQKALPTSLNYTQLNYEQSDDESDDELYMLDAFDPFVIYNSSEDDEDDEDDEAEVLNTQQQVAWNSERLHFYTNIRLSDACNKLMNLFRDSQVSKFQAGRFLEFFQSVLPTPNSLPRSIDEMTSVLDISNYSNKRIICSLCGSTLDLKIRKCLSCPDSDHRSLILIYDTHFSDILQSILGRLKTDIKQYKDKIINENNDGDYDIPFASTYRDLLKKNSHKNFISLIFHLDGINLCKSTKLKMWLFSTSIIELPPTFRYRRSNMPLISMWIACKEPDIKLWLNESVEMLKLLKNTGILVDGFSAKMDIFYYGVIADCPALKLILNFIGHGGYFCCWFCFVEGYHNSVCKKRQYLFTKSLTMRSTKSFYVQSLEAEQTGTNVYGHLGRCILDSILDISLPVSIICDYVHVTLLRHFKDVVKVISRELFPSQRKNIDSKLERQSFPHYFRRKMRGIKDFSYIKASELKNLLLYGFLPVFYNVLSSNILGHIALFICAVRLLHKSKKTFGESTGDIADEFFKLYHEHHNFYYSYLENFVLHLHSHYSTSYKLHGSLSYVNTFAQEDLMGSIASNRNGTRYLGDLIMFYYSVDVYLSNFKSSSFSLKDGPFDVMSEDQQFTNNKEILEQHKQYCVSLSHESCIKYYRRCLIDGHVYHSLFYRRRGLSNSYTVEYVNESLNNQICFGEVIIFFKDNYNCYALIKQYKIKQPFSDFFKNSSYYNTLRPILDSFYFVVSPTEFYSCVNVQHIRNHCVLFHDKEYPYFIVTPISSYEEHD</sequence>
<evidence type="ECO:0000313" key="1">
    <source>
        <dbReference type="EMBL" id="CAF1963814.1"/>
    </source>
</evidence>
<gene>
    <name evidence="1" type="ORF">XDN619_LOCUS1514</name>
</gene>
<proteinExistence type="predicted"/>
<dbReference type="Pfam" id="PF06869">
    <property type="entry name" value="DUF1258"/>
    <property type="match status" value="1"/>
</dbReference>